<name>A0A843UY43_COLES</name>
<dbReference type="AlphaFoldDB" id="A0A843UY43"/>
<dbReference type="GO" id="GO:0016787">
    <property type="term" value="F:hydrolase activity"/>
    <property type="evidence" value="ECO:0007669"/>
    <property type="project" value="InterPro"/>
</dbReference>
<organism evidence="2 3">
    <name type="scientific">Colocasia esculenta</name>
    <name type="common">Wild taro</name>
    <name type="synonym">Arum esculentum</name>
    <dbReference type="NCBI Taxonomy" id="4460"/>
    <lineage>
        <taxon>Eukaryota</taxon>
        <taxon>Viridiplantae</taxon>
        <taxon>Streptophyta</taxon>
        <taxon>Embryophyta</taxon>
        <taxon>Tracheophyta</taxon>
        <taxon>Spermatophyta</taxon>
        <taxon>Magnoliopsida</taxon>
        <taxon>Liliopsida</taxon>
        <taxon>Araceae</taxon>
        <taxon>Aroideae</taxon>
        <taxon>Colocasieae</taxon>
        <taxon>Colocasia</taxon>
    </lineage>
</organism>
<dbReference type="InterPro" id="IPR050466">
    <property type="entry name" value="Carboxylest/Gibb_receptor"/>
</dbReference>
<comment type="caution">
    <text evidence="2">The sequence shown here is derived from an EMBL/GenBank/DDBJ whole genome shotgun (WGS) entry which is preliminary data.</text>
</comment>
<accession>A0A843UY43</accession>
<dbReference type="Proteomes" id="UP000652761">
    <property type="component" value="Unassembled WGS sequence"/>
</dbReference>
<dbReference type="OrthoDB" id="408631at2759"/>
<reference evidence="2" key="1">
    <citation type="submission" date="2017-07" db="EMBL/GenBank/DDBJ databases">
        <title>Taro Niue Genome Assembly and Annotation.</title>
        <authorList>
            <person name="Atibalentja N."/>
            <person name="Keating K."/>
            <person name="Fields C.J."/>
        </authorList>
    </citation>
    <scope>NUCLEOTIDE SEQUENCE</scope>
    <source>
        <strain evidence="2">Niue_2</strain>
        <tissue evidence="2">Leaf</tissue>
    </source>
</reference>
<proteinExistence type="predicted"/>
<dbReference type="PANTHER" id="PTHR23024">
    <property type="entry name" value="ARYLACETAMIDE DEACETYLASE"/>
    <property type="match status" value="1"/>
</dbReference>
<dbReference type="SUPFAM" id="SSF53474">
    <property type="entry name" value="alpha/beta-Hydrolases"/>
    <property type="match status" value="1"/>
</dbReference>
<dbReference type="EMBL" id="NMUH01000973">
    <property type="protein sequence ID" value="MQL87377.1"/>
    <property type="molecule type" value="Genomic_DNA"/>
</dbReference>
<dbReference type="SMR" id="A0A843UY43"/>
<dbReference type="PANTHER" id="PTHR23024:SF113">
    <property type="entry name" value="CARBOXYLESTERASE 8-RELATED"/>
    <property type="match status" value="1"/>
</dbReference>
<protein>
    <recommendedName>
        <fullName evidence="1">Alpha/beta hydrolase fold-3 domain-containing protein</fullName>
    </recommendedName>
</protein>
<sequence>MAANSAAAAAAAAAPVPGGFTTPFLLVSLNPDGTSLSRPPDVLLPPSSTGPVVSKDVPLDSAAGTSLRIYRPCHHQPEPEQGPRPSLLPLVVFYHGGGFILFSAASAAYHAFCENMAAALPAVVVSVDYRLAPEHRLPAAYDDAVSALRWLRDQAAAAAAESEAEEELLRGVDYSRCFLMGSSSGANIVYHAGLRAVADALRPLQVAGLVYNQPFFGGVERTASELAKENDAVLPLRAADDMWELSLPEGADRDHEFCNPAAKGKGPAVASLPRSLVRGNAGDPLIDRQREFAGTLRAEGVEVVERLTDDGHHAVELFDTVQAQRFFDDVRAFICSTP</sequence>
<dbReference type="Gene3D" id="3.40.50.1820">
    <property type="entry name" value="alpha/beta hydrolase"/>
    <property type="match status" value="1"/>
</dbReference>
<evidence type="ECO:0000259" key="1">
    <source>
        <dbReference type="Pfam" id="PF07859"/>
    </source>
</evidence>
<dbReference type="Pfam" id="PF07859">
    <property type="entry name" value="Abhydrolase_3"/>
    <property type="match status" value="1"/>
</dbReference>
<dbReference type="InterPro" id="IPR013094">
    <property type="entry name" value="AB_hydrolase_3"/>
</dbReference>
<dbReference type="InterPro" id="IPR029058">
    <property type="entry name" value="AB_hydrolase_fold"/>
</dbReference>
<feature type="domain" description="Alpha/beta hydrolase fold-3" evidence="1">
    <location>
        <begin position="91"/>
        <end position="315"/>
    </location>
</feature>
<evidence type="ECO:0000313" key="2">
    <source>
        <dbReference type="EMBL" id="MQL87377.1"/>
    </source>
</evidence>
<gene>
    <name evidence="2" type="ORF">Taro_019903</name>
</gene>
<keyword evidence="3" id="KW-1185">Reference proteome</keyword>
<evidence type="ECO:0000313" key="3">
    <source>
        <dbReference type="Proteomes" id="UP000652761"/>
    </source>
</evidence>